<dbReference type="Proteomes" id="UP001153555">
    <property type="component" value="Unassembled WGS sequence"/>
</dbReference>
<sequence length="428" mass="48772">MGSSYTPTYYTSLHESITTICKSILPFSFKKRRIPAIAAAENRLSEQQSDNLKWQQESFHQMLKLIGLCKEGIIGQDEVSDFRAHVVQTITGLPVDYEAPVILRDKLIFLQDLFYANCITEDEYHASKRPLLQRLAVQGAKIRESDVIVGAHNGIPNEEWSALYLQEKKKQCSVNPDRLMLENKPKEVSTCVPPVISTTRFSGKNELLSSKENPFWDCDLGENESETKSILMMETLPEVPVTSEKQNEKARRKPFSGLFKRNERNPAVEEKEKSKLVMKSNWGFDGLKKWMKNESEDESTPLSRTEKSDNAGYNNGGTEPKINPVVGERAESKKTTKEKLLVHQNGSETNLNEEKKHSSRKWTTFNDDDEEENAHPNLFSNQTHNPYSNSMKQDKFFSSSANIRSSLNSSSGNDKGFSYNPFFEVQDY</sequence>
<evidence type="ECO:0000313" key="3">
    <source>
        <dbReference type="Proteomes" id="UP001153555"/>
    </source>
</evidence>
<dbReference type="AlphaFoldDB" id="A0A9N7MKE3"/>
<comment type="caution">
    <text evidence="2">The sequence shown here is derived from an EMBL/GenBank/DDBJ whole genome shotgun (WGS) entry which is preliminary data.</text>
</comment>
<dbReference type="OrthoDB" id="1904025at2759"/>
<reference evidence="2" key="1">
    <citation type="submission" date="2019-12" db="EMBL/GenBank/DDBJ databases">
        <authorList>
            <person name="Scholes J."/>
        </authorList>
    </citation>
    <scope>NUCLEOTIDE SEQUENCE</scope>
</reference>
<feature type="region of interest" description="Disordered" evidence="1">
    <location>
        <begin position="240"/>
        <end position="274"/>
    </location>
</feature>
<feature type="compositionally biased region" description="Basic and acidic residues" evidence="1">
    <location>
        <begin position="328"/>
        <end position="341"/>
    </location>
</feature>
<feature type="compositionally biased region" description="Polar residues" evidence="1">
    <location>
        <begin position="378"/>
        <end position="391"/>
    </location>
</feature>
<feature type="compositionally biased region" description="Low complexity" evidence="1">
    <location>
        <begin position="398"/>
        <end position="413"/>
    </location>
</feature>
<name>A0A9N7MKE3_STRHE</name>
<proteinExistence type="predicted"/>
<keyword evidence="3" id="KW-1185">Reference proteome</keyword>
<protein>
    <submittedName>
        <fullName evidence="2">Uncharacterized protein</fullName>
    </submittedName>
</protein>
<dbReference type="PANTHER" id="PTHR37392:SF1">
    <property type="entry name" value="OS09G0556800 PROTEIN"/>
    <property type="match status" value="1"/>
</dbReference>
<evidence type="ECO:0000256" key="1">
    <source>
        <dbReference type="SAM" id="MobiDB-lite"/>
    </source>
</evidence>
<evidence type="ECO:0000313" key="2">
    <source>
        <dbReference type="EMBL" id="CAA0813464.1"/>
    </source>
</evidence>
<feature type="compositionally biased region" description="Basic and acidic residues" evidence="1">
    <location>
        <begin position="260"/>
        <end position="274"/>
    </location>
</feature>
<dbReference type="PANTHER" id="PTHR37392">
    <property type="entry name" value="OS09G0556800 PROTEIN"/>
    <property type="match status" value="1"/>
</dbReference>
<accession>A0A9N7MKE3</accession>
<dbReference type="EMBL" id="CACSLK010011313">
    <property type="protein sequence ID" value="CAA0813464.1"/>
    <property type="molecule type" value="Genomic_DNA"/>
</dbReference>
<gene>
    <name evidence="2" type="ORF">SHERM_14023</name>
</gene>
<organism evidence="2 3">
    <name type="scientific">Striga hermonthica</name>
    <name type="common">Purple witchweed</name>
    <name type="synonym">Buchnera hermonthica</name>
    <dbReference type="NCBI Taxonomy" id="68872"/>
    <lineage>
        <taxon>Eukaryota</taxon>
        <taxon>Viridiplantae</taxon>
        <taxon>Streptophyta</taxon>
        <taxon>Embryophyta</taxon>
        <taxon>Tracheophyta</taxon>
        <taxon>Spermatophyta</taxon>
        <taxon>Magnoliopsida</taxon>
        <taxon>eudicotyledons</taxon>
        <taxon>Gunneridae</taxon>
        <taxon>Pentapetalae</taxon>
        <taxon>asterids</taxon>
        <taxon>lamiids</taxon>
        <taxon>Lamiales</taxon>
        <taxon>Orobanchaceae</taxon>
        <taxon>Buchnereae</taxon>
        <taxon>Striga</taxon>
    </lineage>
</organism>
<feature type="region of interest" description="Disordered" evidence="1">
    <location>
        <begin position="293"/>
        <end position="428"/>
    </location>
</feature>